<dbReference type="InterPro" id="IPR003959">
    <property type="entry name" value="ATPase_AAA_core"/>
</dbReference>
<protein>
    <submittedName>
        <fullName evidence="10">AAA family ATPase</fullName>
    </submittedName>
</protein>
<dbReference type="InterPro" id="IPR036628">
    <property type="entry name" value="Clp_N_dom_sf"/>
</dbReference>
<feature type="compositionally biased region" description="Gly residues" evidence="8">
    <location>
        <begin position="897"/>
        <end position="910"/>
    </location>
</feature>
<evidence type="ECO:0000256" key="8">
    <source>
        <dbReference type="SAM" id="MobiDB-lite"/>
    </source>
</evidence>
<dbReference type="InterPro" id="IPR003593">
    <property type="entry name" value="AAA+_ATPase"/>
</dbReference>
<keyword evidence="3" id="KW-0547">Nucleotide-binding</keyword>
<feature type="domain" description="Clp R" evidence="9">
    <location>
        <begin position="90"/>
        <end position="234"/>
    </location>
</feature>
<feature type="compositionally biased region" description="Low complexity" evidence="8">
    <location>
        <begin position="911"/>
        <end position="943"/>
    </location>
</feature>
<dbReference type="Pfam" id="PF10431">
    <property type="entry name" value="ClpB_D2-small"/>
    <property type="match status" value="1"/>
</dbReference>
<dbReference type="RefSeq" id="WP_230513310.1">
    <property type="nucleotide sequence ID" value="NZ_JAJITD010000023.1"/>
</dbReference>
<dbReference type="Pfam" id="PF17871">
    <property type="entry name" value="AAA_lid_9"/>
    <property type="match status" value="1"/>
</dbReference>
<dbReference type="CDD" id="cd00009">
    <property type="entry name" value="AAA"/>
    <property type="match status" value="1"/>
</dbReference>
<evidence type="ECO:0000256" key="6">
    <source>
        <dbReference type="ARBA" id="ARBA00025613"/>
    </source>
</evidence>
<dbReference type="Gene3D" id="1.10.1780.10">
    <property type="entry name" value="Clp, N-terminal domain"/>
    <property type="match status" value="1"/>
</dbReference>
<dbReference type="SMART" id="SM00382">
    <property type="entry name" value="AAA"/>
    <property type="match status" value="2"/>
</dbReference>
<evidence type="ECO:0000313" key="10">
    <source>
        <dbReference type="EMBL" id="MCC8397033.1"/>
    </source>
</evidence>
<keyword evidence="11" id="KW-1185">Reference proteome</keyword>
<reference evidence="10 11" key="1">
    <citation type="submission" date="2021-11" db="EMBL/GenBank/DDBJ databases">
        <authorList>
            <person name="Oh E.-T."/>
            <person name="Kim S.-B."/>
        </authorList>
    </citation>
    <scope>NUCLEOTIDE SEQUENCE [LARGE SCALE GENOMIC DNA]</scope>
    <source>
        <strain evidence="10 11">MMS20-SJTR3</strain>
    </source>
</reference>
<dbReference type="InterPro" id="IPR019489">
    <property type="entry name" value="Clp_ATPase_C"/>
</dbReference>
<dbReference type="SUPFAM" id="SSF81923">
    <property type="entry name" value="Double Clp-N motif"/>
    <property type="match status" value="1"/>
</dbReference>
<dbReference type="InterPro" id="IPR001270">
    <property type="entry name" value="ClpA/B"/>
</dbReference>
<dbReference type="Pfam" id="PF00004">
    <property type="entry name" value="AAA"/>
    <property type="match status" value="1"/>
</dbReference>
<dbReference type="InterPro" id="IPR041546">
    <property type="entry name" value="ClpA/ClpB_AAA_lid"/>
</dbReference>
<evidence type="ECO:0000256" key="5">
    <source>
        <dbReference type="ARBA" id="ARBA00023186"/>
    </source>
</evidence>
<dbReference type="Gene3D" id="4.10.860.10">
    <property type="entry name" value="UVR domain"/>
    <property type="match status" value="1"/>
</dbReference>
<dbReference type="InterPro" id="IPR050130">
    <property type="entry name" value="ClpA_ClpB"/>
</dbReference>
<dbReference type="EMBL" id="JAJITD010000023">
    <property type="protein sequence ID" value="MCC8397033.1"/>
    <property type="molecule type" value="Genomic_DNA"/>
</dbReference>
<feature type="region of interest" description="Disordered" evidence="8">
    <location>
        <begin position="229"/>
        <end position="253"/>
    </location>
</feature>
<dbReference type="InterPro" id="IPR027417">
    <property type="entry name" value="P-loop_NTPase"/>
</dbReference>
<evidence type="ECO:0000256" key="7">
    <source>
        <dbReference type="PROSITE-ProRule" id="PRU01251"/>
    </source>
</evidence>
<keyword evidence="5" id="KW-0143">Chaperone</keyword>
<dbReference type="PROSITE" id="PS51903">
    <property type="entry name" value="CLP_R"/>
    <property type="match status" value="1"/>
</dbReference>
<dbReference type="PANTHER" id="PTHR11638:SF145">
    <property type="entry name" value="CLPA_B PROTEASE ATP BINDING SUBUNIT-RELATED"/>
    <property type="match status" value="1"/>
</dbReference>
<evidence type="ECO:0000259" key="9">
    <source>
        <dbReference type="PROSITE" id="PS51903"/>
    </source>
</evidence>
<evidence type="ECO:0000256" key="3">
    <source>
        <dbReference type="ARBA" id="ARBA00022741"/>
    </source>
</evidence>
<dbReference type="SUPFAM" id="SSF52540">
    <property type="entry name" value="P-loop containing nucleoside triphosphate hydrolases"/>
    <property type="match status" value="2"/>
</dbReference>
<evidence type="ECO:0000313" key="11">
    <source>
        <dbReference type="Proteomes" id="UP001431019"/>
    </source>
</evidence>
<dbReference type="PRINTS" id="PR00300">
    <property type="entry name" value="CLPPROTEASEA"/>
</dbReference>
<feature type="region of interest" description="Disordered" evidence="8">
    <location>
        <begin position="894"/>
        <end position="943"/>
    </location>
</feature>
<comment type="similarity">
    <text evidence="1">Belongs to the ClpA/ClpB family.</text>
</comment>
<dbReference type="SMART" id="SM01086">
    <property type="entry name" value="ClpB_D2-small"/>
    <property type="match status" value="1"/>
</dbReference>
<feature type="compositionally biased region" description="Basic and acidic residues" evidence="8">
    <location>
        <begin position="237"/>
        <end position="253"/>
    </location>
</feature>
<dbReference type="CDD" id="cd19499">
    <property type="entry name" value="RecA-like_ClpB_Hsp104-like"/>
    <property type="match status" value="1"/>
</dbReference>
<dbReference type="InterPro" id="IPR028299">
    <property type="entry name" value="ClpA/B_CS2"/>
</dbReference>
<dbReference type="Pfam" id="PF07724">
    <property type="entry name" value="AAA_2"/>
    <property type="match status" value="1"/>
</dbReference>
<sequence>MPQLLCDICGVRPATVRLALLQNGQRRIVDVCDFHYGQLTRHQRSLSPLEALFRAGALDGGEHGKPGDADAAFPDSAPRQQVEGVEGAAIEQYFSDLTRELLQRSVERAAQFGRREVDTEHLLYELADHAVVISILKSLGISADDVRAFIDANAQRREPLDAAHSGPMGVSPRLKSALDRALAASRQLGHSYVGPEHLLIGLAQVPDSFAGDLLARLGATPQTLLQQTHRAVGAGSEPRKASEPSRTPHLDKFSRDLTALARDGRLDPVIGRSGEIETVVEVLARRRKNNPVLIGEPGVGKTAVVEGLAQRMISGDVPESLRNKRLVELNVNSIVAGAKYRGEFEERVKQVLDEITAQRDTLVLFVDEVHTIVGAGQGGGEGGLDIANSFKPAMARGELNLIGATTLAEYQKHIEKDSALERRFQPVLIPEPSVVQTINILRGLRDRLEAHHKVTIQDDAIVAAAELSDRYISGRFLPDKAIDLVDQAAARVNLSATSRPAAILEYEAELAQLRREQDYAASRKQYDRAHTLGDEMKDKERQLSDATDAWKKRVGSDTSEVTIKQIAEIVAKLTGIPVAQLTAEERERLLNMEARLHQRVIGQDEAVTAVSDAVRRSRTGLQGKQRPTAVFLFLGPTGVGKTELAKALAEVVFGDENAMLRVDMSEYMERHAVARLIGSPPGYIGHDEGGQLTERVRRRPYSVILLDEIEKAHPDVYNVLLQVFDDGRLTDGKGRVVDFSNTLIIATSNLAADLISGQSRVGPGFLNSGAVSVSSGVMATLRQHFRPEFLNRIDDIIVFKSLDREETRRIVLLQLEQVRRIAHSQDIEITFDASIVDYLATEGYRPEYGARELRRQIRQLIENELAKEILAGRVSEGSKVLCRYDANAARVVFEPSGSGGSSGGESGGESGAATSAATSAEPGGKASGEIAAPPAGINPPAAQ</sequence>
<dbReference type="Proteomes" id="UP001431019">
    <property type="component" value="Unassembled WGS sequence"/>
</dbReference>
<organism evidence="10 11">
    <name type="scientific">Paraburkholderia sejongensis</name>
    <dbReference type="NCBI Taxonomy" id="2886946"/>
    <lineage>
        <taxon>Bacteria</taxon>
        <taxon>Pseudomonadati</taxon>
        <taxon>Pseudomonadota</taxon>
        <taxon>Betaproteobacteria</taxon>
        <taxon>Burkholderiales</taxon>
        <taxon>Burkholderiaceae</taxon>
        <taxon>Paraburkholderia</taxon>
    </lineage>
</organism>
<dbReference type="PROSITE" id="PS00871">
    <property type="entry name" value="CLPAB_2"/>
    <property type="match status" value="1"/>
</dbReference>
<dbReference type="PANTHER" id="PTHR11638">
    <property type="entry name" value="ATP-DEPENDENT CLP PROTEASE"/>
    <property type="match status" value="1"/>
</dbReference>
<evidence type="ECO:0000256" key="1">
    <source>
        <dbReference type="ARBA" id="ARBA00008675"/>
    </source>
</evidence>
<dbReference type="InterPro" id="IPR004176">
    <property type="entry name" value="Clp_R_N"/>
</dbReference>
<gene>
    <name evidence="10" type="ORF">LJ656_31125</name>
</gene>
<dbReference type="Gene3D" id="3.40.50.300">
    <property type="entry name" value="P-loop containing nucleotide triphosphate hydrolases"/>
    <property type="match status" value="2"/>
</dbReference>
<comment type="caution">
    <text evidence="10">The sequence shown here is derived from an EMBL/GenBank/DDBJ whole genome shotgun (WGS) entry which is preliminary data.</text>
</comment>
<keyword evidence="2 7" id="KW-0677">Repeat</keyword>
<accession>A0ABS8K573</accession>
<name>A0ABS8K573_9BURK</name>
<evidence type="ECO:0000256" key="4">
    <source>
        <dbReference type="ARBA" id="ARBA00022840"/>
    </source>
</evidence>
<proteinExistence type="inferred from homology"/>
<dbReference type="Pfam" id="PF02861">
    <property type="entry name" value="Clp_N"/>
    <property type="match status" value="1"/>
</dbReference>
<keyword evidence="4" id="KW-0067">ATP-binding</keyword>
<comment type="function">
    <text evidence="6">Part of a stress-induced multi-chaperone system, it is involved in the recovery of the cell from heat-induced damage, in cooperation with DnaK, DnaJ and GrpE. Acts before DnaK, in the processing of protein aggregates. Protein binding stimulates the ATPase activity; ATP hydrolysis unfolds the denatured protein aggregates, which probably helps expose new hydrophobic binding sites on the surface of ClpB-bound aggregates, contributing to the solubilization and refolding of denatured protein aggregates by DnaK.</text>
</comment>
<evidence type="ECO:0000256" key="2">
    <source>
        <dbReference type="ARBA" id="ARBA00022737"/>
    </source>
</evidence>
<dbReference type="Gene3D" id="1.10.8.60">
    <property type="match status" value="2"/>
</dbReference>